<accession>A0ABU3B5I8</accession>
<comment type="caution">
    <text evidence="2">The sequence shown here is derived from an EMBL/GenBank/DDBJ whole genome shotgun (WGS) entry which is preliminary data.</text>
</comment>
<reference evidence="2 3" key="1">
    <citation type="submission" date="2023-09" db="EMBL/GenBank/DDBJ databases">
        <authorList>
            <person name="Rey-Velasco X."/>
        </authorList>
    </citation>
    <scope>NUCLEOTIDE SEQUENCE [LARGE SCALE GENOMIC DNA]</scope>
    <source>
        <strain evidence="2 3">P385</strain>
    </source>
</reference>
<organism evidence="2 3">
    <name type="scientific">Spectribacter acetivorans</name>
    <dbReference type="NCBI Taxonomy" id="3075603"/>
    <lineage>
        <taxon>Bacteria</taxon>
        <taxon>Pseudomonadati</taxon>
        <taxon>Pseudomonadota</taxon>
        <taxon>Gammaproteobacteria</taxon>
        <taxon>Salinisphaerales</taxon>
        <taxon>Salinisphaeraceae</taxon>
        <taxon>Spectribacter</taxon>
    </lineage>
</organism>
<proteinExistence type="predicted"/>
<evidence type="ECO:0000313" key="3">
    <source>
        <dbReference type="Proteomes" id="UP001259982"/>
    </source>
</evidence>
<dbReference type="RefSeq" id="WP_311657284.1">
    <property type="nucleotide sequence ID" value="NZ_JAVRHY010000002.1"/>
</dbReference>
<name>A0ABU3B5I8_9GAMM</name>
<feature type="chain" id="PRO_5047101130" description="Transporter" evidence="1">
    <location>
        <begin position="29"/>
        <end position="306"/>
    </location>
</feature>
<keyword evidence="3" id="KW-1185">Reference proteome</keyword>
<evidence type="ECO:0000256" key="1">
    <source>
        <dbReference type="SAM" id="SignalP"/>
    </source>
</evidence>
<dbReference type="EMBL" id="JAVRHY010000002">
    <property type="protein sequence ID" value="MDT0617489.1"/>
    <property type="molecule type" value="Genomic_DNA"/>
</dbReference>
<dbReference type="Proteomes" id="UP001259982">
    <property type="component" value="Unassembled WGS sequence"/>
</dbReference>
<protein>
    <recommendedName>
        <fullName evidence="4">Transporter</fullName>
    </recommendedName>
</protein>
<gene>
    <name evidence="2" type="ORF">RM531_03310</name>
</gene>
<sequence length="306" mass="33523">MSNKWYAMIAPVITTGALVFSAAPVTHAAPNTFNTALPVAQGEFIWREQAVFRERSSGGPRDRDVSIAALASVLGYGVNSRLAVFGAVPYFFNKDLDVTTPMGRINRDTDGFGDVTAFARYTLYKNDFTGGTFRIAPVAGVTAPTGDDDETDRFGRLPRMLQTGDGAWEGFGGVVTTYQTLQYQVDAQVLYRENGRHDGFARGDETRFDTSLQYRVWPASLENVSGTPGFVYALLESNLVHRDRNDVGSGVDQNSGGTQWLVAPGLQYIGRRWIFEGTVQLPAASNPHGDALEDDAIVRVGFRRNF</sequence>
<feature type="signal peptide" evidence="1">
    <location>
        <begin position="1"/>
        <end position="28"/>
    </location>
</feature>
<evidence type="ECO:0008006" key="4">
    <source>
        <dbReference type="Google" id="ProtNLM"/>
    </source>
</evidence>
<evidence type="ECO:0000313" key="2">
    <source>
        <dbReference type="EMBL" id="MDT0617489.1"/>
    </source>
</evidence>
<keyword evidence="1" id="KW-0732">Signal</keyword>